<reference evidence="2 3" key="1">
    <citation type="journal article" date="2015" name="Nature">
        <title>rRNA introns, odd ribosomes, and small enigmatic genomes across a large radiation of phyla.</title>
        <authorList>
            <person name="Brown C.T."/>
            <person name="Hug L.A."/>
            <person name="Thomas B.C."/>
            <person name="Sharon I."/>
            <person name="Castelle C.J."/>
            <person name="Singh A."/>
            <person name="Wilkins M.J."/>
            <person name="Williams K.H."/>
            <person name="Banfield J.F."/>
        </authorList>
    </citation>
    <scope>NUCLEOTIDE SEQUENCE [LARGE SCALE GENOMIC DNA]</scope>
</reference>
<feature type="non-terminal residue" evidence="2">
    <location>
        <position position="341"/>
    </location>
</feature>
<sequence length="341" mass="37424">MLGGGTEPKRVPTPDGGSMPNPRTMNLLIGQAVDLRDLSQTIQSWTDEYTGITYRVITIQRSLLNERVTSDFHAAFVKEGAWNTIGKASSDTADRVVQDYTRNKRVNQSTIQGLLKPNLLGPQSLIIPEITFCAIEQAVQGNFVRRAKFEYVKATIILNVFMVDLETGKTRTVAEGVEGTDHGFLASGIWSLFLKNGGLTYVQQLTTKASKQAAHKAARFMSQNDSGPVRWIDGDPRERIKNNVLNGSAYKAVGGDNPVGDLVEVGERTWTLKFSDIRGIKNRDQFEIWSATKLGLPDAPTGVFVSVDFIDMEKKLVGAHVSKIDPRTAGIVPQSAAPDEM</sequence>
<evidence type="ECO:0000313" key="2">
    <source>
        <dbReference type="EMBL" id="KKQ86990.1"/>
    </source>
</evidence>
<protein>
    <submittedName>
        <fullName evidence="2">Uncharacterized protein</fullName>
    </submittedName>
</protein>
<organism evidence="2 3">
    <name type="scientific">Berkelbacteria bacterium GW2011_GWA2_38_9</name>
    <dbReference type="NCBI Taxonomy" id="1618334"/>
    <lineage>
        <taxon>Bacteria</taxon>
        <taxon>Candidatus Berkelbacteria</taxon>
    </lineage>
</organism>
<feature type="region of interest" description="Disordered" evidence="1">
    <location>
        <begin position="1"/>
        <end position="23"/>
    </location>
</feature>
<evidence type="ECO:0000256" key="1">
    <source>
        <dbReference type="SAM" id="MobiDB-lite"/>
    </source>
</evidence>
<proteinExistence type="predicted"/>
<dbReference type="Proteomes" id="UP000033934">
    <property type="component" value="Unassembled WGS sequence"/>
</dbReference>
<comment type="caution">
    <text evidence="2">The sequence shown here is derived from an EMBL/GenBank/DDBJ whole genome shotgun (WGS) entry which is preliminary data.</text>
</comment>
<dbReference type="EMBL" id="LBVO01000059">
    <property type="protein sequence ID" value="KKQ86990.1"/>
    <property type="molecule type" value="Genomic_DNA"/>
</dbReference>
<gene>
    <name evidence="2" type="ORF">UT11_C0059G0001</name>
</gene>
<name>A0A0G0LGC0_9BACT</name>
<accession>A0A0G0LGC0</accession>
<evidence type="ECO:0000313" key="3">
    <source>
        <dbReference type="Proteomes" id="UP000033934"/>
    </source>
</evidence>
<dbReference type="AlphaFoldDB" id="A0A0G0LGC0"/>